<dbReference type="STRING" id="1077348.A0A2G8RQR2"/>
<dbReference type="InterPro" id="IPR009091">
    <property type="entry name" value="RCC1/BLIP-II"/>
</dbReference>
<evidence type="ECO:0000313" key="2">
    <source>
        <dbReference type="EMBL" id="PIL23831.1"/>
    </source>
</evidence>
<sequence length="633" mass="68780">MLQSPARHSLNVFRPGLRRGSGPKQLPSPTLQLERARRIKSPWTLAPIAAVVASAAAWYATTQGVVIHNDAPSESPQAKPHAANALAKCIDEDELSTLVWGSNQNHVLDDQLPESVRVPSNSEWFKNVALRDLALHEKHAACVDAKGDVYQWGNDFFSCEPGLSHARPQPTLKGKNITQLQLTGSRVYALSSSGCVYVLSSCQNEQTPSTTSRTPSTKSWWPTGWIWGEADQVDFAELTPHNKLKRGERFVQISAGSDHLLALTSNGRTFAHPITLNANSYGQLGFRKCDVPSPADLKHVPQPHHQHPRVNLELTPKSLVDPYAKSAPAVRPTTSAGRHSEGLIGREAAIAGVDDASIRWSDRLFEVPALRDIKIDRVAAGARSSFVKTPNGRVLGWGANDFGWEFSVFRGDSNSDGVNYRQIGLGPNVTLDAITVPTEVNLWRTTPGTMKTTCRNIFAGGDLTIFEVERADGGSMSYVDVLSCGNGQYGGLGNAQYSNAQFVPVRAKTVSGLLEYSEKTKSLQAIVPQTISISPTGHVLLTLDTRTRAGPGGGGRDVVVWGSNFDYQLGTGKRGSVATPTTLECGDGERFMLQTKKAAEVRDMQGKVWRKGVEVEQRAVAGWGNSVVYWRIC</sequence>
<feature type="region of interest" description="Disordered" evidence="1">
    <location>
        <begin position="1"/>
        <end position="30"/>
    </location>
</feature>
<evidence type="ECO:0000313" key="3">
    <source>
        <dbReference type="Proteomes" id="UP000230002"/>
    </source>
</evidence>
<dbReference type="SUPFAM" id="SSF50985">
    <property type="entry name" value="RCC1/BLIP-II"/>
    <property type="match status" value="1"/>
</dbReference>
<evidence type="ECO:0000256" key="1">
    <source>
        <dbReference type="SAM" id="MobiDB-lite"/>
    </source>
</evidence>
<reference evidence="2 3" key="1">
    <citation type="journal article" date="2015" name="Sci. Rep.">
        <title>Chromosome-level genome map provides insights into diverse defense mechanisms in the medicinal fungus Ganoderma sinense.</title>
        <authorList>
            <person name="Zhu Y."/>
            <person name="Xu J."/>
            <person name="Sun C."/>
            <person name="Zhou S."/>
            <person name="Xu H."/>
            <person name="Nelson D.R."/>
            <person name="Qian J."/>
            <person name="Song J."/>
            <person name="Luo H."/>
            <person name="Xiang L."/>
            <person name="Li Y."/>
            <person name="Xu Z."/>
            <person name="Ji A."/>
            <person name="Wang L."/>
            <person name="Lu S."/>
            <person name="Hayward A."/>
            <person name="Sun W."/>
            <person name="Li X."/>
            <person name="Schwartz D.C."/>
            <person name="Wang Y."/>
            <person name="Chen S."/>
        </authorList>
    </citation>
    <scope>NUCLEOTIDE SEQUENCE [LARGE SCALE GENOMIC DNA]</scope>
    <source>
        <strain evidence="2 3">ZZ0214-1</strain>
    </source>
</reference>
<dbReference type="PANTHER" id="PTHR47563:SF1">
    <property type="entry name" value="PROTEIN FMP25, MITOCHONDRIAL"/>
    <property type="match status" value="1"/>
</dbReference>
<dbReference type="InterPro" id="IPR053245">
    <property type="entry name" value="MitoProcess-Associated"/>
</dbReference>
<accession>A0A2G8RQR2</accession>
<keyword evidence="3" id="KW-1185">Reference proteome</keyword>
<dbReference type="AlphaFoldDB" id="A0A2G8RQR2"/>
<dbReference type="GO" id="GO:0034551">
    <property type="term" value="P:mitochondrial respiratory chain complex III assembly"/>
    <property type="evidence" value="ECO:0007669"/>
    <property type="project" value="TreeGrafter"/>
</dbReference>
<protein>
    <submittedName>
        <fullName evidence="2">Uncharacterized protein</fullName>
    </submittedName>
</protein>
<proteinExistence type="predicted"/>
<dbReference type="PROSITE" id="PS00626">
    <property type="entry name" value="RCC1_2"/>
    <property type="match status" value="1"/>
</dbReference>
<organism evidence="2 3">
    <name type="scientific">Ganoderma sinense ZZ0214-1</name>
    <dbReference type="NCBI Taxonomy" id="1077348"/>
    <lineage>
        <taxon>Eukaryota</taxon>
        <taxon>Fungi</taxon>
        <taxon>Dikarya</taxon>
        <taxon>Basidiomycota</taxon>
        <taxon>Agaricomycotina</taxon>
        <taxon>Agaricomycetes</taxon>
        <taxon>Polyporales</taxon>
        <taxon>Polyporaceae</taxon>
        <taxon>Ganoderma</taxon>
    </lineage>
</organism>
<dbReference type="OrthoDB" id="10256179at2759"/>
<dbReference type="Proteomes" id="UP000230002">
    <property type="component" value="Unassembled WGS sequence"/>
</dbReference>
<gene>
    <name evidence="2" type="ORF">GSI_13582</name>
</gene>
<dbReference type="Gene3D" id="2.130.10.30">
    <property type="entry name" value="Regulator of chromosome condensation 1/beta-lactamase-inhibitor protein II"/>
    <property type="match status" value="2"/>
</dbReference>
<comment type="caution">
    <text evidence="2">The sequence shown here is derived from an EMBL/GenBank/DDBJ whole genome shotgun (WGS) entry which is preliminary data.</text>
</comment>
<dbReference type="InterPro" id="IPR000408">
    <property type="entry name" value="Reg_chr_condens"/>
</dbReference>
<dbReference type="PANTHER" id="PTHR47563">
    <property type="entry name" value="PROTEIN FMP25, MITOCHONDRIAL"/>
    <property type="match status" value="1"/>
</dbReference>
<dbReference type="GO" id="GO:0005743">
    <property type="term" value="C:mitochondrial inner membrane"/>
    <property type="evidence" value="ECO:0007669"/>
    <property type="project" value="TreeGrafter"/>
</dbReference>
<name>A0A2G8RQR2_9APHY</name>
<dbReference type="EMBL" id="AYKW01000067">
    <property type="protein sequence ID" value="PIL23831.1"/>
    <property type="molecule type" value="Genomic_DNA"/>
</dbReference>